<evidence type="ECO:0000256" key="1">
    <source>
        <dbReference type="SAM" id="SignalP"/>
    </source>
</evidence>
<keyword evidence="1" id="KW-0732">Signal</keyword>
<accession>A0ABU0TEW6</accession>
<feature type="chain" id="PRO_5045134588" description="DUF3298 domain-containing protein" evidence="1">
    <location>
        <begin position="23"/>
        <end position="285"/>
    </location>
</feature>
<feature type="domain" description="DUF3298" evidence="2">
    <location>
        <begin position="218"/>
        <end position="267"/>
    </location>
</feature>
<organism evidence="3 4">
    <name type="scientific">Chryseobacterium camelliae</name>
    <dbReference type="NCBI Taxonomy" id="1265445"/>
    <lineage>
        <taxon>Bacteria</taxon>
        <taxon>Pseudomonadati</taxon>
        <taxon>Bacteroidota</taxon>
        <taxon>Flavobacteriia</taxon>
        <taxon>Flavobacteriales</taxon>
        <taxon>Weeksellaceae</taxon>
        <taxon>Chryseobacterium group</taxon>
        <taxon>Chryseobacterium</taxon>
    </lineage>
</organism>
<evidence type="ECO:0000313" key="3">
    <source>
        <dbReference type="EMBL" id="MDQ1095610.1"/>
    </source>
</evidence>
<comment type="caution">
    <text evidence="3">The sequence shown here is derived from an EMBL/GenBank/DDBJ whole genome shotgun (WGS) entry which is preliminary data.</text>
</comment>
<reference evidence="3 4" key="1">
    <citation type="submission" date="2023-07" db="EMBL/GenBank/DDBJ databases">
        <title>Functional and genomic diversity of the sorghum phyllosphere microbiome.</title>
        <authorList>
            <person name="Shade A."/>
        </authorList>
    </citation>
    <scope>NUCLEOTIDE SEQUENCE [LARGE SCALE GENOMIC DNA]</scope>
    <source>
        <strain evidence="3 4">SORGH_AS_1064</strain>
    </source>
</reference>
<dbReference type="Proteomes" id="UP001225072">
    <property type="component" value="Unassembled WGS sequence"/>
</dbReference>
<dbReference type="EMBL" id="JAUTAL010000001">
    <property type="protein sequence ID" value="MDQ1095610.1"/>
    <property type="molecule type" value="Genomic_DNA"/>
</dbReference>
<proteinExistence type="predicted"/>
<keyword evidence="4" id="KW-1185">Reference proteome</keyword>
<dbReference type="Gene3D" id="3.30.565.40">
    <property type="entry name" value="Fervidobacterium nodosum Rt17-B1 like"/>
    <property type="match status" value="1"/>
</dbReference>
<gene>
    <name evidence="3" type="ORF">QE404_000757</name>
</gene>
<dbReference type="InterPro" id="IPR037126">
    <property type="entry name" value="PdaC/RsiV-like_sf"/>
</dbReference>
<evidence type="ECO:0000313" key="4">
    <source>
        <dbReference type="Proteomes" id="UP001225072"/>
    </source>
</evidence>
<dbReference type="InterPro" id="IPR021729">
    <property type="entry name" value="DUF3298"/>
</dbReference>
<protein>
    <recommendedName>
        <fullName evidence="2">DUF3298 domain-containing protein</fullName>
    </recommendedName>
</protein>
<evidence type="ECO:0000259" key="2">
    <source>
        <dbReference type="Pfam" id="PF11738"/>
    </source>
</evidence>
<sequence>MVFAYVPKIRIMKNLLAAAALAALFTISACKKNEKSGIASATEISRPEPFRVDSVAINDSVKIADSLTVQYSARLLVFPSLQDKTLLDSIYFDRKGLEDFSKKGIQSYLEKGKDDYFNKIRKESKDYLSDIDFGQKWYLDTAMRLKSRTNDFMHIQYTWGSYEGGAHSNYGFFERVFDLKNNKKLELKDITTMPVSSLQALLIKNIDKISSGSTDNNGQINNSEMLLVDVIPATDNFYFDDKNLYFHYSPYEIAAFAAGDITIPVSWQELDKTLTPAFRERMKFK</sequence>
<feature type="signal peptide" evidence="1">
    <location>
        <begin position="1"/>
        <end position="22"/>
    </location>
</feature>
<name>A0ABU0TEW6_9FLAO</name>
<dbReference type="Pfam" id="PF11738">
    <property type="entry name" value="DUF3298"/>
    <property type="match status" value="1"/>
</dbReference>
<dbReference type="Gene3D" id="3.90.640.20">
    <property type="entry name" value="Heat-shock cognate protein, ATPase"/>
    <property type="match status" value="1"/>
</dbReference>